<reference evidence="7" key="2">
    <citation type="submission" date="2022-10" db="EMBL/GenBank/DDBJ databases">
        <authorList>
            <consortium name="ENA_rothamsted_submissions"/>
            <consortium name="culmorum"/>
            <person name="King R."/>
        </authorList>
    </citation>
    <scope>NUCLEOTIDE SEQUENCE</scope>
</reference>
<dbReference type="PANTHER" id="PTHR48182">
    <property type="entry name" value="PROTEIN SERAC1"/>
    <property type="match status" value="1"/>
</dbReference>
<dbReference type="AlphaFoldDB" id="A0A9N9WGI3"/>
<keyword evidence="5" id="KW-0496">Mitochondrion</keyword>
<name>A0A9N9WGI3_9NEOP</name>
<evidence type="ECO:0008006" key="9">
    <source>
        <dbReference type="Google" id="ProtNLM"/>
    </source>
</evidence>
<dbReference type="GO" id="GO:0005783">
    <property type="term" value="C:endoplasmic reticulum"/>
    <property type="evidence" value="ECO:0007669"/>
    <property type="project" value="UniProtKB-SubCell"/>
</dbReference>
<evidence type="ECO:0000313" key="7">
    <source>
        <dbReference type="EMBL" id="CAG9789880.1"/>
    </source>
</evidence>
<evidence type="ECO:0000313" key="8">
    <source>
        <dbReference type="Proteomes" id="UP001153714"/>
    </source>
</evidence>
<dbReference type="SUPFAM" id="SSF53474">
    <property type="entry name" value="alpha/beta-Hydrolases"/>
    <property type="match status" value="1"/>
</dbReference>
<protein>
    <recommendedName>
        <fullName evidence="9">Protein SERAC1</fullName>
    </recommendedName>
</protein>
<evidence type="ECO:0000256" key="4">
    <source>
        <dbReference type="ARBA" id="ARBA00022824"/>
    </source>
</evidence>
<dbReference type="InterPro" id="IPR052374">
    <property type="entry name" value="SERAC1"/>
</dbReference>
<evidence type="ECO:0000256" key="3">
    <source>
        <dbReference type="ARBA" id="ARBA00004370"/>
    </source>
</evidence>
<dbReference type="GO" id="GO:0016020">
    <property type="term" value="C:membrane"/>
    <property type="evidence" value="ECO:0007669"/>
    <property type="project" value="UniProtKB-SubCell"/>
</dbReference>
<evidence type="ECO:0000256" key="6">
    <source>
        <dbReference type="ARBA" id="ARBA00023136"/>
    </source>
</evidence>
<evidence type="ECO:0000256" key="5">
    <source>
        <dbReference type="ARBA" id="ARBA00023128"/>
    </source>
</evidence>
<proteinExistence type="predicted"/>
<dbReference type="InterPro" id="IPR029058">
    <property type="entry name" value="AB_hydrolase_fold"/>
</dbReference>
<evidence type="ECO:0000256" key="2">
    <source>
        <dbReference type="ARBA" id="ARBA00004240"/>
    </source>
</evidence>
<evidence type="ECO:0000256" key="1">
    <source>
        <dbReference type="ARBA" id="ARBA00004173"/>
    </source>
</evidence>
<dbReference type="Gene3D" id="3.40.50.1820">
    <property type="entry name" value="alpha/beta hydrolase"/>
    <property type="match status" value="1"/>
</dbReference>
<organism evidence="7 8">
    <name type="scientific">Diatraea saccharalis</name>
    <name type="common">sugarcane borer</name>
    <dbReference type="NCBI Taxonomy" id="40085"/>
    <lineage>
        <taxon>Eukaryota</taxon>
        <taxon>Metazoa</taxon>
        <taxon>Ecdysozoa</taxon>
        <taxon>Arthropoda</taxon>
        <taxon>Hexapoda</taxon>
        <taxon>Insecta</taxon>
        <taxon>Pterygota</taxon>
        <taxon>Neoptera</taxon>
        <taxon>Endopterygota</taxon>
        <taxon>Lepidoptera</taxon>
        <taxon>Glossata</taxon>
        <taxon>Ditrysia</taxon>
        <taxon>Pyraloidea</taxon>
        <taxon>Crambidae</taxon>
        <taxon>Crambinae</taxon>
        <taxon>Diatraea</taxon>
    </lineage>
</organism>
<keyword evidence="4" id="KW-0256">Endoplasmic reticulum</keyword>
<accession>A0A9N9WGI3</accession>
<sequence length="631" mass="72183">MGKIFQIAATAGVASANENSPYVKIDYTSELKEQKSPLRTHRKTIDDCPNRGRKMSIFEEMVCVMCLEHGHCPHPPAGCTVVKSSGRARAPGRDHLHPEPLVECQVLHTPAVHNCDVIFVHGLYGSLGNTWRQGDWRPKYKSEPNKIPLLRPTDCKCDIGLNSTQYKVNDYEDNINELTYKDMEEKLYKGIKKILPNEEAFIAEKFYNNTFLDQVEIVDNYDSQVEFVKDLFQKENTIGDNKNDLNVERRTNEVACKINEVDCKCKSEKECNVNGVFSKVNRTECDNKVVEVRECRVGCGCVCDRCYSSCWPRDWIKEDYPDARVISINYTSDPYLWRPLWIKESKRLRLHERAEQMTKQLLDLRVGDKPVIWVGHSKGGLFIKQIYCEAYEAYKKIHNQRLVKEEIKTSSFKQTSSDIINNNSEINIPTDRVLEQSNLLNETNFDDNEKIELKDVLSIENERYSGGINKTEFSCKQLSSDRQEDYMSQQCGLWKNSVGFMFYSVPHRGSPLADIKTPITARSIELLEISKDCGLVVSLQERWLAATADSRPQVRSLVETSRTLMSLLWLRIVSVPSADAGIGALYGVSVDHREICKPSSRQCLLYKELIGLMNAALKHCRCESSQENHNT</sequence>
<reference evidence="7" key="1">
    <citation type="submission" date="2021-12" db="EMBL/GenBank/DDBJ databases">
        <authorList>
            <person name="King R."/>
        </authorList>
    </citation>
    <scope>NUCLEOTIDE SEQUENCE</scope>
</reference>
<dbReference type="OrthoDB" id="5086500at2759"/>
<comment type="subcellular location">
    <subcellularLocation>
        <location evidence="2">Endoplasmic reticulum</location>
    </subcellularLocation>
    <subcellularLocation>
        <location evidence="3">Membrane</location>
    </subcellularLocation>
    <subcellularLocation>
        <location evidence="1">Mitochondrion</location>
    </subcellularLocation>
</comment>
<dbReference type="Proteomes" id="UP001153714">
    <property type="component" value="Chromosome 20"/>
</dbReference>
<dbReference type="EMBL" id="OU893351">
    <property type="protein sequence ID" value="CAG9789880.1"/>
    <property type="molecule type" value="Genomic_DNA"/>
</dbReference>
<dbReference type="PANTHER" id="PTHR48182:SF2">
    <property type="entry name" value="PROTEIN SERAC1"/>
    <property type="match status" value="1"/>
</dbReference>
<dbReference type="GO" id="GO:0005739">
    <property type="term" value="C:mitochondrion"/>
    <property type="evidence" value="ECO:0007669"/>
    <property type="project" value="UniProtKB-SubCell"/>
</dbReference>
<keyword evidence="8" id="KW-1185">Reference proteome</keyword>
<keyword evidence="6" id="KW-0472">Membrane</keyword>
<gene>
    <name evidence="7" type="ORF">DIATSA_LOCUS7584</name>
</gene>